<reference evidence="8" key="1">
    <citation type="submission" date="2015-10" db="EMBL/GenBank/DDBJ databases">
        <authorList>
            <person name="Regsiter A."/>
            <person name="william w."/>
        </authorList>
    </citation>
    <scope>NUCLEOTIDE SEQUENCE</scope>
    <source>
        <strain evidence="8">Montdore</strain>
    </source>
</reference>
<evidence type="ECO:0000256" key="3">
    <source>
        <dbReference type="ARBA" id="ARBA00022989"/>
    </source>
</evidence>
<gene>
    <name evidence="8" type="ORF">GSTUAT00004962001</name>
</gene>
<dbReference type="GO" id="GO:0005737">
    <property type="term" value="C:cytoplasm"/>
    <property type="evidence" value="ECO:0007669"/>
    <property type="project" value="TreeGrafter"/>
</dbReference>
<feature type="region of interest" description="Disordered" evidence="5">
    <location>
        <begin position="476"/>
        <end position="523"/>
    </location>
</feature>
<evidence type="ECO:0000256" key="6">
    <source>
        <dbReference type="SAM" id="Phobius"/>
    </source>
</evidence>
<dbReference type="PANTHER" id="PTHR12953:SF0">
    <property type="entry name" value="SUN DOMAIN-CONTAINING OSSIFICATION FACTOR"/>
    <property type="match status" value="1"/>
</dbReference>
<dbReference type="InterPro" id="IPR045120">
    <property type="entry name" value="Suco/Slp1-like"/>
</dbReference>
<keyword evidence="2 6" id="KW-0812">Transmembrane</keyword>
<keyword evidence="3 6" id="KW-1133">Transmembrane helix</keyword>
<keyword evidence="4 6" id="KW-0472">Membrane</keyword>
<feature type="region of interest" description="Disordered" evidence="5">
    <location>
        <begin position="663"/>
        <end position="821"/>
    </location>
</feature>
<feature type="compositionally biased region" description="Pro residues" evidence="5">
    <location>
        <begin position="41"/>
        <end position="52"/>
    </location>
</feature>
<dbReference type="EMBL" id="LN891036">
    <property type="protein sequence ID" value="CUS10931.1"/>
    <property type="molecule type" value="Genomic_DNA"/>
</dbReference>
<feature type="compositionally biased region" description="Low complexity" evidence="5">
    <location>
        <begin position="711"/>
        <end position="723"/>
    </location>
</feature>
<feature type="compositionally biased region" description="Basic and acidic residues" evidence="5">
    <location>
        <begin position="89"/>
        <end position="98"/>
    </location>
</feature>
<sequence>MGGGEAEGGTQIAIEASRPTQVPSASLTISSENPPTDTAASPPPPPPPPPPGATENEGEDSPLDTAKFLSFEEWKARNLACAGQSSESFEDRVREPRRGGASGSLNNALDSLGEDAEIEFDFGGEADGGAPEYKVGRSDGSGSPTAGGGGGGGDNPDPRGHSRSKNAGTTCKERFNYASFDCAATVHKTNPEAKGATSILVENKDSYMLDKCGAEKRFFIVELCDDILVDTVVLANFEFFSSMFRSFKVFVSDRYPIKQNGWKDLGTFEARNSRQVQAFLIENPLIWARYLKVEFLTQYGNEFYCPVSLLRVHGTTMMEEFKHQGEISAGGAEEDIIEEVVPEAVAVNIEEEVLARATTATPAAAEEAPKKKEVYGVNEAPVRKKVRVQKGHDGPAIFRPVSVLESGPLFLPTCAAMHVPSATHSTPTSVVMESSTIVSAGTMSSPSAAMWTANPTTTRKKRHLILALPVPKYLTQPLGNPSPTATLLLPLPLPPPPPPPPPPTPSSQVTHSHSHPPSAVPTTQESFFKTVHKRLSLLEANATLSLQYIEEQSRILRDAFVKVEKRQMEKTTQFIEKLNSTVLAELRSYREQYDQLWQSTVIALESQNTHTDQQIQTLTTRLTLLTDELLFQRRIYQLQSLLLLLIIITAVVSVAILFLNRGSTPSSSVSPGRLGGRGLPTGYLRSISQDSDPQTPPPLLTPSPPAPTPRSPLSGSSLTSPTLKFSPPSPATLAGEEEEEEEIEGTRSSPATPRGTRDVSARESAWARFGPKLKTDKGGGGAGGAGTRTRTGRWGRLPSPLGGYPAGGGYASGSGSERESQ</sequence>
<feature type="region of interest" description="Disordered" evidence="5">
    <location>
        <begin position="1"/>
        <end position="108"/>
    </location>
</feature>
<feature type="compositionally biased region" description="Gly residues" evidence="5">
    <location>
        <begin position="145"/>
        <end position="154"/>
    </location>
</feature>
<feature type="transmembrane region" description="Helical" evidence="6">
    <location>
        <begin position="641"/>
        <end position="659"/>
    </location>
</feature>
<evidence type="ECO:0000259" key="7">
    <source>
        <dbReference type="PROSITE" id="PS51469"/>
    </source>
</evidence>
<organism evidence="8 9">
    <name type="scientific">Tuber aestivum</name>
    <name type="common">summer truffle</name>
    <dbReference type="NCBI Taxonomy" id="59557"/>
    <lineage>
        <taxon>Eukaryota</taxon>
        <taxon>Fungi</taxon>
        <taxon>Dikarya</taxon>
        <taxon>Ascomycota</taxon>
        <taxon>Pezizomycotina</taxon>
        <taxon>Pezizomycetes</taxon>
        <taxon>Pezizales</taxon>
        <taxon>Tuberaceae</taxon>
        <taxon>Tuber</taxon>
    </lineage>
</organism>
<feature type="region of interest" description="Disordered" evidence="5">
    <location>
        <begin position="121"/>
        <end position="167"/>
    </location>
</feature>
<feature type="compositionally biased region" description="Low complexity" evidence="5">
    <location>
        <begin position="787"/>
        <end position="803"/>
    </location>
</feature>
<evidence type="ECO:0000256" key="5">
    <source>
        <dbReference type="SAM" id="MobiDB-lite"/>
    </source>
</evidence>
<proteinExistence type="predicted"/>
<feature type="domain" description="SUN" evidence="7">
    <location>
        <begin position="153"/>
        <end position="317"/>
    </location>
</feature>
<evidence type="ECO:0000313" key="9">
    <source>
        <dbReference type="Proteomes" id="UP001412239"/>
    </source>
</evidence>
<feature type="compositionally biased region" description="Low complexity" evidence="5">
    <location>
        <begin position="481"/>
        <end position="490"/>
    </location>
</feature>
<evidence type="ECO:0000256" key="2">
    <source>
        <dbReference type="ARBA" id="ARBA00022692"/>
    </source>
</evidence>
<dbReference type="PROSITE" id="PS51469">
    <property type="entry name" value="SUN"/>
    <property type="match status" value="1"/>
</dbReference>
<dbReference type="AlphaFoldDB" id="A0A292PVW0"/>
<feature type="compositionally biased region" description="Low complexity" evidence="5">
    <location>
        <begin position="506"/>
        <end position="517"/>
    </location>
</feature>
<dbReference type="SUPFAM" id="SSF101447">
    <property type="entry name" value="Formin homology 2 domain (FH2 domain)"/>
    <property type="match status" value="1"/>
</dbReference>
<feature type="compositionally biased region" description="Polar residues" evidence="5">
    <location>
        <begin position="18"/>
        <end position="39"/>
    </location>
</feature>
<feature type="compositionally biased region" description="Pro residues" evidence="5">
    <location>
        <begin position="491"/>
        <end position="505"/>
    </location>
</feature>
<keyword evidence="9" id="KW-1185">Reference proteome</keyword>
<evidence type="ECO:0000256" key="1">
    <source>
        <dbReference type="ARBA" id="ARBA00004308"/>
    </source>
</evidence>
<dbReference type="GO" id="GO:0034975">
    <property type="term" value="P:protein folding in endoplasmic reticulum"/>
    <property type="evidence" value="ECO:0007669"/>
    <property type="project" value="TreeGrafter"/>
</dbReference>
<accession>A0A292PVW0</accession>
<name>A0A292PVW0_9PEZI</name>
<dbReference type="FunFam" id="2.60.120.260:FF:000082">
    <property type="entry name" value="Sad1/UNC domain protein"/>
    <property type="match status" value="1"/>
</dbReference>
<dbReference type="InterPro" id="IPR012919">
    <property type="entry name" value="SUN_dom"/>
</dbReference>
<feature type="compositionally biased region" description="Pro residues" evidence="5">
    <location>
        <begin position="694"/>
        <end position="710"/>
    </location>
</feature>
<dbReference type="GO" id="GO:0016020">
    <property type="term" value="C:membrane"/>
    <property type="evidence" value="ECO:0007669"/>
    <property type="project" value="InterPro"/>
</dbReference>
<evidence type="ECO:0000256" key="4">
    <source>
        <dbReference type="ARBA" id="ARBA00023136"/>
    </source>
</evidence>
<protein>
    <recommendedName>
        <fullName evidence="7">SUN domain-containing protein</fullName>
    </recommendedName>
</protein>
<dbReference type="Gene3D" id="2.60.120.260">
    <property type="entry name" value="Galactose-binding domain-like"/>
    <property type="match status" value="1"/>
</dbReference>
<dbReference type="Pfam" id="PF07738">
    <property type="entry name" value="Sad1_UNC"/>
    <property type="match status" value="1"/>
</dbReference>
<dbReference type="Proteomes" id="UP001412239">
    <property type="component" value="Unassembled WGS sequence"/>
</dbReference>
<dbReference type="PANTHER" id="PTHR12953">
    <property type="entry name" value="MEMBRANE PROTEIN CH1 RELATED"/>
    <property type="match status" value="1"/>
</dbReference>
<comment type="subcellular location">
    <subcellularLocation>
        <location evidence="1">Endomembrane system</location>
    </subcellularLocation>
</comment>
<evidence type="ECO:0000313" key="8">
    <source>
        <dbReference type="EMBL" id="CUS10931.1"/>
    </source>
</evidence>
<dbReference type="GO" id="GO:0012505">
    <property type="term" value="C:endomembrane system"/>
    <property type="evidence" value="ECO:0007669"/>
    <property type="project" value="UniProtKB-SubCell"/>
</dbReference>